<organism evidence="1 2">
    <name type="scientific">Saguinus oedipus</name>
    <name type="common">Cotton-top tamarin</name>
    <name type="synonym">Oedipomidas oedipus</name>
    <dbReference type="NCBI Taxonomy" id="9490"/>
    <lineage>
        <taxon>Eukaryota</taxon>
        <taxon>Metazoa</taxon>
        <taxon>Chordata</taxon>
        <taxon>Craniata</taxon>
        <taxon>Vertebrata</taxon>
        <taxon>Euteleostomi</taxon>
        <taxon>Mammalia</taxon>
        <taxon>Eutheria</taxon>
        <taxon>Euarchontoglires</taxon>
        <taxon>Primates</taxon>
        <taxon>Haplorrhini</taxon>
        <taxon>Platyrrhini</taxon>
        <taxon>Cebidae</taxon>
        <taxon>Callitrichinae</taxon>
        <taxon>Saguinus</taxon>
    </lineage>
</organism>
<name>A0ABQ9ULK7_SAGOE</name>
<evidence type="ECO:0000313" key="2">
    <source>
        <dbReference type="Proteomes" id="UP001266305"/>
    </source>
</evidence>
<protein>
    <submittedName>
        <fullName evidence="1">Uncharacterized protein</fullName>
    </submittedName>
</protein>
<comment type="caution">
    <text evidence="1">The sequence shown here is derived from an EMBL/GenBank/DDBJ whole genome shotgun (WGS) entry which is preliminary data.</text>
</comment>
<dbReference type="EMBL" id="JASSZA010000011">
    <property type="protein sequence ID" value="KAK2097939.1"/>
    <property type="molecule type" value="Genomic_DNA"/>
</dbReference>
<gene>
    <name evidence="1" type="ORF">P7K49_023390</name>
</gene>
<dbReference type="Proteomes" id="UP001266305">
    <property type="component" value="Unassembled WGS sequence"/>
</dbReference>
<sequence>MQFIPAEIPRSAFECREQEVSDQPLGYASICLYIDNISKNLLRSRESSPSNPGRPDLWSRPALDACLPSCTLSTPGVFVSLNAIPATTYSSVTLDLALDPGRLSPRATFQETKSRSLSRVRVLGLKTHCENFNLLLPVRLGTGVGGGRTGAGRGQGRREQAVFQPPCGSAQHGTDQHAGGAYCTLASEQANE</sequence>
<evidence type="ECO:0000313" key="1">
    <source>
        <dbReference type="EMBL" id="KAK2097939.1"/>
    </source>
</evidence>
<accession>A0ABQ9ULK7</accession>
<keyword evidence="2" id="KW-1185">Reference proteome</keyword>
<dbReference type="Gene3D" id="2.60.40.1460">
    <property type="entry name" value="Integrin domains. Chain A, domain 2"/>
    <property type="match status" value="1"/>
</dbReference>
<reference evidence="1 2" key="1">
    <citation type="submission" date="2023-05" db="EMBL/GenBank/DDBJ databases">
        <title>B98-5 Cell Line De Novo Hybrid Assembly: An Optical Mapping Approach.</title>
        <authorList>
            <person name="Kananen K."/>
            <person name="Auerbach J.A."/>
            <person name="Kautto E."/>
            <person name="Blachly J.S."/>
        </authorList>
    </citation>
    <scope>NUCLEOTIDE SEQUENCE [LARGE SCALE GENOMIC DNA]</scope>
    <source>
        <strain evidence="1">B95-8</strain>
        <tissue evidence="1">Cell line</tissue>
    </source>
</reference>
<proteinExistence type="predicted"/>